<keyword evidence="2" id="KW-1185">Reference proteome</keyword>
<organism evidence="1 2">
    <name type="scientific">Carnobacterium maltaromaticum LMA28</name>
    <dbReference type="NCBI Taxonomy" id="1234679"/>
    <lineage>
        <taxon>Bacteria</taxon>
        <taxon>Bacillati</taxon>
        <taxon>Bacillota</taxon>
        <taxon>Bacilli</taxon>
        <taxon>Lactobacillales</taxon>
        <taxon>Carnobacteriaceae</taxon>
        <taxon>Carnobacterium</taxon>
    </lineage>
</organism>
<name>K8E1F1_CARML</name>
<dbReference type="AlphaFoldDB" id="K8E1F1"/>
<dbReference type="KEGG" id="cml:BN424_37"/>
<reference evidence="2" key="1">
    <citation type="journal article" date="2013" name="Genome Announc.">
        <title>Complete Chromosome Sequence of Carnobacterium maltaromaticum LMA 28.</title>
        <authorList>
            <person name="Cailliez-Grimal C."/>
            <person name="Chaillou S."/>
            <person name="Anba-Mondoloni J."/>
            <person name="Loux V."/>
            <person name="Afzal M.I."/>
            <person name="Rahman A."/>
            <person name="Kergourlay G."/>
            <person name="Champomier-Verges M.C."/>
            <person name="Zagorec M."/>
            <person name="Dalgaard P."/>
            <person name="Leisner J.J."/>
            <person name="Prevost H."/>
            <person name="Revol-Junelles A.M."/>
            <person name="Borges F."/>
        </authorList>
    </citation>
    <scope>NUCLEOTIDE SEQUENCE</scope>
    <source>
        <strain evidence="2">LMA28</strain>
    </source>
</reference>
<gene>
    <name evidence="1" type="ORF">BN424_37</name>
</gene>
<dbReference type="Proteomes" id="UP000000212">
    <property type="component" value="Chromosome"/>
</dbReference>
<accession>K8E1F1</accession>
<evidence type="ECO:0000313" key="1">
    <source>
        <dbReference type="EMBL" id="CCO09520.2"/>
    </source>
</evidence>
<sequence>MISLTDDWDKSVIENFFTETFNHSVVVESIDFYDTAWSIKNK</sequence>
<proteinExistence type="predicted"/>
<evidence type="ECO:0000313" key="2">
    <source>
        <dbReference type="Proteomes" id="UP000000212"/>
    </source>
</evidence>
<protein>
    <submittedName>
        <fullName evidence="1">Uncharacterized protein</fullName>
    </submittedName>
</protein>
<dbReference type="EMBL" id="HE999757">
    <property type="protein sequence ID" value="CCO09520.2"/>
    <property type="molecule type" value="Genomic_DNA"/>
</dbReference>
<dbReference type="HOGENOM" id="CLU_3248969_0_0_9"/>